<comment type="similarity">
    <text evidence="8">Belongs to the FliO/MopB family.</text>
</comment>
<sequence length="114" mass="12072">MDISVYLRFILALAGVLALIAIAAFILKRVGWGGMRTPRSAQKRLGISAAIALDGRRRLVLVRRDDVEHLLLVGGPADLVVETGIGARATPAPAPVPGDRSLEPRFTNPPPSAS</sequence>
<evidence type="ECO:0000256" key="5">
    <source>
        <dbReference type="ARBA" id="ARBA00022989"/>
    </source>
</evidence>
<dbReference type="AlphaFoldDB" id="A0A5J6MLI6"/>
<dbReference type="OrthoDB" id="8456606at2"/>
<dbReference type="PANTHER" id="PTHR38766">
    <property type="entry name" value="FLAGELLAR PROTEIN FLIO"/>
    <property type="match status" value="1"/>
</dbReference>
<evidence type="ECO:0000256" key="4">
    <source>
        <dbReference type="ARBA" id="ARBA00022692"/>
    </source>
</evidence>
<evidence type="ECO:0000313" key="11">
    <source>
        <dbReference type="EMBL" id="QEX18223.1"/>
    </source>
</evidence>
<evidence type="ECO:0000256" key="10">
    <source>
        <dbReference type="SAM" id="Phobius"/>
    </source>
</evidence>
<comment type="subcellular location">
    <subcellularLocation>
        <location evidence="1">Bacterial flagellum basal body</location>
    </subcellularLocation>
    <subcellularLocation>
        <location evidence="2">Cell membrane</location>
    </subcellularLocation>
</comment>
<gene>
    <name evidence="11" type="ORF">FRZ44_35280</name>
</gene>
<name>A0A5J6MLI6_9PROT</name>
<dbReference type="Proteomes" id="UP000326202">
    <property type="component" value="Chromosome"/>
</dbReference>
<proteinExistence type="inferred from homology"/>
<dbReference type="PANTHER" id="PTHR38766:SF1">
    <property type="entry name" value="FLAGELLAR PROTEIN FLIO"/>
    <property type="match status" value="1"/>
</dbReference>
<dbReference type="GO" id="GO:0009425">
    <property type="term" value="C:bacterial-type flagellum basal body"/>
    <property type="evidence" value="ECO:0007669"/>
    <property type="project" value="UniProtKB-SubCell"/>
</dbReference>
<dbReference type="EMBL" id="CP042906">
    <property type="protein sequence ID" value="QEX18223.1"/>
    <property type="molecule type" value="Genomic_DNA"/>
</dbReference>
<keyword evidence="6 10" id="KW-0472">Membrane</keyword>
<dbReference type="Pfam" id="PF04347">
    <property type="entry name" value="FliO"/>
    <property type="match status" value="1"/>
</dbReference>
<keyword evidence="11" id="KW-0969">Cilium</keyword>
<evidence type="ECO:0000256" key="6">
    <source>
        <dbReference type="ARBA" id="ARBA00023136"/>
    </source>
</evidence>
<keyword evidence="12" id="KW-1185">Reference proteome</keyword>
<keyword evidence="5 10" id="KW-1133">Transmembrane helix</keyword>
<keyword evidence="7" id="KW-0975">Bacterial flagellum</keyword>
<evidence type="ECO:0000256" key="8">
    <source>
        <dbReference type="ARBA" id="ARBA00037937"/>
    </source>
</evidence>
<dbReference type="KEGG" id="htq:FRZ44_35280"/>
<evidence type="ECO:0000313" key="12">
    <source>
        <dbReference type="Proteomes" id="UP000326202"/>
    </source>
</evidence>
<dbReference type="InterPro" id="IPR052205">
    <property type="entry name" value="FliO/MopB"/>
</dbReference>
<dbReference type="GO" id="GO:0044781">
    <property type="term" value="P:bacterial-type flagellum organization"/>
    <property type="evidence" value="ECO:0007669"/>
    <property type="project" value="InterPro"/>
</dbReference>
<keyword evidence="11" id="KW-0966">Cell projection</keyword>
<keyword evidence="11" id="KW-0282">Flagellum</keyword>
<reference evidence="11 12" key="1">
    <citation type="submission" date="2019-08" db="EMBL/GenBank/DDBJ databases">
        <title>Hyperibacter terrae gen. nov., sp. nov. and Hyperibacter viscosus sp. nov., two new members in the family Rhodospirillaceae isolated from the rhizosphere of Hypericum perforatum.</title>
        <authorList>
            <person name="Noviana Z."/>
        </authorList>
    </citation>
    <scope>NUCLEOTIDE SEQUENCE [LARGE SCALE GENOMIC DNA]</scope>
    <source>
        <strain evidence="11 12">R5913</strain>
    </source>
</reference>
<dbReference type="RefSeq" id="WP_151178409.1">
    <property type="nucleotide sequence ID" value="NZ_CP042906.1"/>
</dbReference>
<keyword evidence="4 10" id="KW-0812">Transmembrane</keyword>
<evidence type="ECO:0000256" key="3">
    <source>
        <dbReference type="ARBA" id="ARBA00022475"/>
    </source>
</evidence>
<evidence type="ECO:0000256" key="1">
    <source>
        <dbReference type="ARBA" id="ARBA00004117"/>
    </source>
</evidence>
<organism evidence="11 12">
    <name type="scientific">Hypericibacter terrae</name>
    <dbReference type="NCBI Taxonomy" id="2602015"/>
    <lineage>
        <taxon>Bacteria</taxon>
        <taxon>Pseudomonadati</taxon>
        <taxon>Pseudomonadota</taxon>
        <taxon>Alphaproteobacteria</taxon>
        <taxon>Rhodospirillales</taxon>
        <taxon>Dongiaceae</taxon>
        <taxon>Hypericibacter</taxon>
    </lineage>
</organism>
<dbReference type="GO" id="GO:0005886">
    <property type="term" value="C:plasma membrane"/>
    <property type="evidence" value="ECO:0007669"/>
    <property type="project" value="UniProtKB-SubCell"/>
</dbReference>
<protein>
    <submittedName>
        <fullName evidence="11">Flagellar protein</fullName>
    </submittedName>
</protein>
<feature type="region of interest" description="Disordered" evidence="9">
    <location>
        <begin position="90"/>
        <end position="114"/>
    </location>
</feature>
<evidence type="ECO:0000256" key="9">
    <source>
        <dbReference type="SAM" id="MobiDB-lite"/>
    </source>
</evidence>
<dbReference type="InterPro" id="IPR022781">
    <property type="entry name" value="Flagellar_biosynth_FliO"/>
</dbReference>
<feature type="transmembrane region" description="Helical" evidence="10">
    <location>
        <begin position="6"/>
        <end position="27"/>
    </location>
</feature>
<evidence type="ECO:0000256" key="2">
    <source>
        <dbReference type="ARBA" id="ARBA00004236"/>
    </source>
</evidence>
<keyword evidence="3" id="KW-1003">Cell membrane</keyword>
<accession>A0A5J6MLI6</accession>
<evidence type="ECO:0000256" key="7">
    <source>
        <dbReference type="ARBA" id="ARBA00023143"/>
    </source>
</evidence>